<evidence type="ECO:0000313" key="2">
    <source>
        <dbReference type="EMBL" id="CAG8541627.1"/>
    </source>
</evidence>
<comment type="caution">
    <text evidence="2">The sequence shown here is derived from an EMBL/GenBank/DDBJ whole genome shotgun (WGS) entry which is preliminary data.</text>
</comment>
<dbReference type="AlphaFoldDB" id="A0A9N9FJZ0"/>
<feature type="compositionally biased region" description="Low complexity" evidence="1">
    <location>
        <begin position="73"/>
        <end position="85"/>
    </location>
</feature>
<sequence>EIPKLEHKEAPLDIVFDRLELQKNSPKHGDAKVRFFVAVKDSTFRVILYSSTLLTTAQGTQTTDLTEEYTVQSSSNMAQSTSSKSMITTREPDQEPSADQPETNAMAQNTQDTMAKDTTAQNITSTLDALHLDPPITPPETVESLRAYEKEPGEAQKFLDRMVHGFTWPASMSDCMRRQVFCGFTDDFNSPEGSVEREVAANFLYFYNSLEAGKFDEHQKDWVLVDGQKVVKYGSDEYTNQQLSDLEEEMPAAIYLPVDPLVRENYLLYPAPV</sequence>
<dbReference type="OrthoDB" id="2430512at2759"/>
<proteinExistence type="predicted"/>
<protein>
    <submittedName>
        <fullName evidence="2">5294_t:CDS:1</fullName>
    </submittedName>
</protein>
<evidence type="ECO:0000256" key="1">
    <source>
        <dbReference type="SAM" id="MobiDB-lite"/>
    </source>
</evidence>
<reference evidence="2" key="1">
    <citation type="submission" date="2021-06" db="EMBL/GenBank/DDBJ databases">
        <authorList>
            <person name="Kallberg Y."/>
            <person name="Tangrot J."/>
            <person name="Rosling A."/>
        </authorList>
    </citation>
    <scope>NUCLEOTIDE SEQUENCE</scope>
    <source>
        <strain evidence="2">BR232B</strain>
    </source>
</reference>
<feature type="non-terminal residue" evidence="2">
    <location>
        <position position="273"/>
    </location>
</feature>
<accession>A0A9N9FJZ0</accession>
<name>A0A9N9FJZ0_9GLOM</name>
<organism evidence="2 3">
    <name type="scientific">Paraglomus brasilianum</name>
    <dbReference type="NCBI Taxonomy" id="144538"/>
    <lineage>
        <taxon>Eukaryota</taxon>
        <taxon>Fungi</taxon>
        <taxon>Fungi incertae sedis</taxon>
        <taxon>Mucoromycota</taxon>
        <taxon>Glomeromycotina</taxon>
        <taxon>Glomeromycetes</taxon>
        <taxon>Paraglomerales</taxon>
        <taxon>Paraglomeraceae</taxon>
        <taxon>Paraglomus</taxon>
    </lineage>
</organism>
<keyword evidence="3" id="KW-1185">Reference proteome</keyword>
<feature type="region of interest" description="Disordered" evidence="1">
    <location>
        <begin position="69"/>
        <end position="104"/>
    </location>
</feature>
<dbReference type="Proteomes" id="UP000789739">
    <property type="component" value="Unassembled WGS sequence"/>
</dbReference>
<dbReference type="EMBL" id="CAJVPI010000490">
    <property type="protein sequence ID" value="CAG8541627.1"/>
    <property type="molecule type" value="Genomic_DNA"/>
</dbReference>
<evidence type="ECO:0000313" key="3">
    <source>
        <dbReference type="Proteomes" id="UP000789739"/>
    </source>
</evidence>
<gene>
    <name evidence="2" type="ORF">PBRASI_LOCUS4618</name>
</gene>